<organism evidence="1 2">
    <name type="scientific">Halogeometricum borinquense</name>
    <dbReference type="NCBI Taxonomy" id="60847"/>
    <lineage>
        <taxon>Archaea</taxon>
        <taxon>Methanobacteriati</taxon>
        <taxon>Methanobacteriota</taxon>
        <taxon>Stenosarchaea group</taxon>
        <taxon>Halobacteria</taxon>
        <taxon>Halobacteriales</taxon>
        <taxon>Haloferacaceae</taxon>
        <taxon>Halogeometricum</taxon>
    </lineage>
</organism>
<dbReference type="AlphaFoldDB" id="A0A6C0UEE5"/>
<dbReference type="Proteomes" id="UP000465846">
    <property type="component" value="Chromosome"/>
</dbReference>
<gene>
    <name evidence="1" type="ORF">G3I44_04240</name>
</gene>
<name>A0A6C0UEE5_9EURY</name>
<accession>A0A6C0UEE5</accession>
<sequence length="81" mass="9052">MANWFRLYTKIYTYHYAVLGIAGVVATVLFASPRTDFIHIGPLQLDVFFISLALFGALLALSVTDKYDPEDYGLDSSNSEK</sequence>
<dbReference type="EMBL" id="CP048739">
    <property type="protein sequence ID" value="QIB73560.1"/>
    <property type="molecule type" value="Genomic_DNA"/>
</dbReference>
<protein>
    <submittedName>
        <fullName evidence="1">Uncharacterized protein</fullName>
    </submittedName>
</protein>
<evidence type="ECO:0000313" key="1">
    <source>
        <dbReference type="EMBL" id="QIB73560.1"/>
    </source>
</evidence>
<evidence type="ECO:0000313" key="2">
    <source>
        <dbReference type="Proteomes" id="UP000465846"/>
    </source>
</evidence>
<reference evidence="1 2" key="1">
    <citation type="submission" date="2020-02" db="EMBL/GenBank/DDBJ databases">
        <title>Whole genome sequence of Halogeometricum borinquense strain wsp4.</title>
        <authorList>
            <person name="Verma D.K."/>
            <person name="Gopal K."/>
            <person name="Prasad E.S."/>
        </authorList>
    </citation>
    <scope>NUCLEOTIDE SEQUENCE [LARGE SCALE GENOMIC DNA]</scope>
    <source>
        <strain evidence="2">wsp4</strain>
    </source>
</reference>
<proteinExistence type="predicted"/>